<evidence type="ECO:0000256" key="2">
    <source>
        <dbReference type="ARBA" id="ARBA00022448"/>
    </source>
</evidence>
<keyword evidence="5 8" id="KW-1133">Transmembrane helix</keyword>
<keyword evidence="2" id="KW-0813">Transport</keyword>
<feature type="transmembrane region" description="Helical" evidence="8">
    <location>
        <begin position="151"/>
        <end position="175"/>
    </location>
</feature>
<comment type="caution">
    <text evidence="9">The sequence shown here is derived from an EMBL/GenBank/DDBJ whole genome shotgun (WGS) entry which is preliminary data.</text>
</comment>
<dbReference type="GO" id="GO:0005254">
    <property type="term" value="F:chloride channel activity"/>
    <property type="evidence" value="ECO:0007669"/>
    <property type="project" value="InterPro"/>
</dbReference>
<dbReference type="Proteomes" id="UP000822688">
    <property type="component" value="Chromosome 3"/>
</dbReference>
<evidence type="ECO:0000313" key="9">
    <source>
        <dbReference type="EMBL" id="KAG0582176.1"/>
    </source>
</evidence>
<evidence type="ECO:0000256" key="6">
    <source>
        <dbReference type="ARBA" id="ARBA00023065"/>
    </source>
</evidence>
<keyword evidence="6" id="KW-0406">Ion transport</keyword>
<evidence type="ECO:0000256" key="4">
    <source>
        <dbReference type="ARBA" id="ARBA00022692"/>
    </source>
</evidence>
<dbReference type="GO" id="GO:0005886">
    <property type="term" value="C:plasma membrane"/>
    <property type="evidence" value="ECO:0007669"/>
    <property type="project" value="UniProtKB-SubCell"/>
</dbReference>
<reference evidence="9" key="1">
    <citation type="submission" date="2020-06" db="EMBL/GenBank/DDBJ databases">
        <title>WGS assembly of Ceratodon purpureus strain R40.</title>
        <authorList>
            <person name="Carey S.B."/>
            <person name="Jenkins J."/>
            <person name="Shu S."/>
            <person name="Lovell J.T."/>
            <person name="Sreedasyam A."/>
            <person name="Maumus F."/>
            <person name="Tiley G.P."/>
            <person name="Fernandez-Pozo N."/>
            <person name="Barry K."/>
            <person name="Chen C."/>
            <person name="Wang M."/>
            <person name="Lipzen A."/>
            <person name="Daum C."/>
            <person name="Saski C.A."/>
            <person name="Payton A.C."/>
            <person name="Mcbreen J.C."/>
            <person name="Conrad R.E."/>
            <person name="Kollar L.M."/>
            <person name="Olsson S."/>
            <person name="Huttunen S."/>
            <person name="Landis J.B."/>
            <person name="Wickett N.J."/>
            <person name="Johnson M.G."/>
            <person name="Rensing S.A."/>
            <person name="Grimwood J."/>
            <person name="Schmutz J."/>
            <person name="Mcdaniel S.F."/>
        </authorList>
    </citation>
    <scope>NUCLEOTIDE SEQUENCE</scope>
    <source>
        <strain evidence="9">R40</strain>
    </source>
</reference>
<dbReference type="PANTHER" id="PTHR33281">
    <property type="entry name" value="UPF0187 PROTEIN YNEE"/>
    <property type="match status" value="1"/>
</dbReference>
<evidence type="ECO:0000256" key="1">
    <source>
        <dbReference type="ARBA" id="ARBA00004651"/>
    </source>
</evidence>
<gene>
    <name evidence="9" type="ORF">KC19_3G039800</name>
</gene>
<keyword evidence="4 8" id="KW-0812">Transmembrane</keyword>
<keyword evidence="3" id="KW-1003">Cell membrane</keyword>
<evidence type="ECO:0000313" key="10">
    <source>
        <dbReference type="Proteomes" id="UP000822688"/>
    </source>
</evidence>
<dbReference type="PANTHER" id="PTHR33281:SF19">
    <property type="entry name" value="VOLTAGE-DEPENDENT ANION CHANNEL-FORMING PROTEIN YNEE"/>
    <property type="match status" value="1"/>
</dbReference>
<protein>
    <submittedName>
        <fullName evidence="9">Uncharacterized protein</fullName>
    </submittedName>
</protein>
<proteinExistence type="predicted"/>
<dbReference type="Pfam" id="PF25539">
    <property type="entry name" value="Bestrophin_2"/>
    <property type="match status" value="1"/>
</dbReference>
<keyword evidence="7 8" id="KW-0472">Membrane</keyword>
<accession>A0A8T0IH14</accession>
<dbReference type="AlphaFoldDB" id="A0A8T0IH14"/>
<dbReference type="InterPro" id="IPR044669">
    <property type="entry name" value="YneE/VCCN1/2-like"/>
</dbReference>
<evidence type="ECO:0000256" key="3">
    <source>
        <dbReference type="ARBA" id="ARBA00022475"/>
    </source>
</evidence>
<organism evidence="9 10">
    <name type="scientific">Ceratodon purpureus</name>
    <name type="common">Fire moss</name>
    <name type="synonym">Dicranum purpureum</name>
    <dbReference type="NCBI Taxonomy" id="3225"/>
    <lineage>
        <taxon>Eukaryota</taxon>
        <taxon>Viridiplantae</taxon>
        <taxon>Streptophyta</taxon>
        <taxon>Embryophyta</taxon>
        <taxon>Bryophyta</taxon>
        <taxon>Bryophytina</taxon>
        <taxon>Bryopsida</taxon>
        <taxon>Dicranidae</taxon>
        <taxon>Pseudoditrichales</taxon>
        <taxon>Ditrichaceae</taxon>
        <taxon>Ceratodon</taxon>
    </lineage>
</organism>
<keyword evidence="10" id="KW-1185">Reference proteome</keyword>
<name>A0A8T0IH14_CERPU</name>
<feature type="transmembrane region" description="Helical" evidence="8">
    <location>
        <begin position="118"/>
        <end position="139"/>
    </location>
</feature>
<dbReference type="EMBL" id="CM026423">
    <property type="protein sequence ID" value="KAG0582176.1"/>
    <property type="molecule type" value="Genomic_DNA"/>
</dbReference>
<evidence type="ECO:0000256" key="7">
    <source>
        <dbReference type="ARBA" id="ARBA00023136"/>
    </source>
</evidence>
<evidence type="ECO:0000256" key="5">
    <source>
        <dbReference type="ARBA" id="ARBA00022989"/>
    </source>
</evidence>
<evidence type="ECO:0000256" key="8">
    <source>
        <dbReference type="SAM" id="Phobius"/>
    </source>
</evidence>
<comment type="subcellular location">
    <subcellularLocation>
        <location evidence="1">Cell membrane</location>
        <topology evidence="1">Multi-pass membrane protein</topology>
    </subcellularLocation>
</comment>
<sequence length="404" mass="46082">MAVAMMAAICSLNSLRIPAEKRLTLWTRFQGRARFSTKKARRRLHLCQISGTLPQHARDLENPCPLNYRGYFNPNVADKEKEDAMKYRRTVYDHEDWRRHRSSRRHARHLLSIPTSRVAYAIWPPVLSLTTIAAITTGYNEAVMVHALPQWMPLLHLSTLPLSFTASCLSLLLVFRTNSSYTRFDEARKAWATTLCRTRDMVRQALTWMQHPADAKKLQSFLNYAASFPYTLKSILVEDADIKSELSLLLDAEETEAVLKATHPCNYVLQIISEIVHNSQLREMEKSMMDMNITQLHESLGNCERIFGTPLPLSYTRLTSRFLIIWHIILPIALWDPCNWIAVPATFISASALFCIDEVGVLIEEPFPLLALPEICDDIRKNIAGLAAAHDLYHVQTSAPSEKP</sequence>